<keyword evidence="4 9" id="KW-1003">Cell membrane</keyword>
<dbReference type="InterPro" id="IPR047817">
    <property type="entry name" value="ABC2_TM_bact-type"/>
</dbReference>
<protein>
    <recommendedName>
        <fullName evidence="9">Transport permease protein</fullName>
    </recommendedName>
</protein>
<dbReference type="Proteomes" id="UP001057134">
    <property type="component" value="Chromosome"/>
</dbReference>
<evidence type="ECO:0000256" key="4">
    <source>
        <dbReference type="ARBA" id="ARBA00022475"/>
    </source>
</evidence>
<evidence type="ECO:0000313" key="11">
    <source>
        <dbReference type="EMBL" id="UQZ83960.1"/>
    </source>
</evidence>
<evidence type="ECO:0000256" key="7">
    <source>
        <dbReference type="ARBA" id="ARBA00022989"/>
    </source>
</evidence>
<comment type="subcellular location">
    <subcellularLocation>
        <location evidence="1">Cell inner membrane</location>
        <topology evidence="1">Multi-pass membrane protein</topology>
    </subcellularLocation>
    <subcellularLocation>
        <location evidence="9">Cell membrane</location>
        <topology evidence="9">Multi-pass membrane protein</topology>
    </subcellularLocation>
</comment>
<evidence type="ECO:0000256" key="9">
    <source>
        <dbReference type="RuleBase" id="RU361157"/>
    </source>
</evidence>
<evidence type="ECO:0000256" key="1">
    <source>
        <dbReference type="ARBA" id="ARBA00004429"/>
    </source>
</evidence>
<sequence length="258" mass="29971">MIRRISELYSYRQMLKSLVLTDLRTRYKGSVMGFLWTFLNPLLLLAIYSVVFSFIMRQNIENYPMFLFCAILPWTFFSSCIQSCSGIILRNSNLVKKIYFPREILPLSVIIAGVINYFFGLVILIPSLLLTGIHINISLVAFPLILFVQTLLVLGISLIVSAMNVYFRDLEHIIAIVLQAAFYITPIIFPISMVPKEFQFYFLLNPMTEIIQAYRNIFYYGVMPDFSHLFLYLLYSLIVLVIGWAIFNKLQKSFAEEI</sequence>
<name>A0ABY4RPM9_9BACL</name>
<keyword evidence="3 9" id="KW-0813">Transport</keyword>
<keyword evidence="12" id="KW-1185">Reference proteome</keyword>
<gene>
    <name evidence="11" type="primary">kpsM</name>
    <name evidence="11" type="ORF">SK3146_03172</name>
</gene>
<evidence type="ECO:0000256" key="6">
    <source>
        <dbReference type="ARBA" id="ARBA00022692"/>
    </source>
</evidence>
<evidence type="ECO:0000256" key="3">
    <source>
        <dbReference type="ARBA" id="ARBA00022448"/>
    </source>
</evidence>
<dbReference type="InterPro" id="IPR000412">
    <property type="entry name" value="ABC_2_transport"/>
</dbReference>
<feature type="transmembrane region" description="Helical" evidence="9">
    <location>
        <begin position="62"/>
        <end position="84"/>
    </location>
</feature>
<dbReference type="PRINTS" id="PR00164">
    <property type="entry name" value="ABC2TRNSPORT"/>
</dbReference>
<dbReference type="EMBL" id="CP027059">
    <property type="protein sequence ID" value="UQZ83960.1"/>
    <property type="molecule type" value="Genomic_DNA"/>
</dbReference>
<evidence type="ECO:0000256" key="2">
    <source>
        <dbReference type="ARBA" id="ARBA00007783"/>
    </source>
</evidence>
<feature type="domain" description="ABC transmembrane type-2" evidence="10">
    <location>
        <begin position="32"/>
        <end position="250"/>
    </location>
</feature>
<keyword evidence="5" id="KW-0997">Cell inner membrane</keyword>
<reference evidence="11" key="2">
    <citation type="journal article" date="2021" name="J Anim Sci Technol">
        <title>Complete genome sequence of Paenibacillus konkukensis sp. nov. SK3146 as a potential probiotic strain.</title>
        <authorList>
            <person name="Jung H.I."/>
            <person name="Park S."/>
            <person name="Niu K.M."/>
            <person name="Lee S.W."/>
            <person name="Kothari D."/>
            <person name="Yi K.J."/>
            <person name="Kim S.K."/>
        </authorList>
    </citation>
    <scope>NUCLEOTIDE SEQUENCE</scope>
    <source>
        <strain evidence="11">SK3146</strain>
    </source>
</reference>
<feature type="transmembrane region" description="Helical" evidence="9">
    <location>
        <begin position="135"/>
        <end position="160"/>
    </location>
</feature>
<comment type="similarity">
    <text evidence="2 9">Belongs to the ABC-2 integral membrane protein family.</text>
</comment>
<dbReference type="Pfam" id="PF01061">
    <property type="entry name" value="ABC2_membrane"/>
    <property type="match status" value="1"/>
</dbReference>
<dbReference type="PANTHER" id="PTHR30413">
    <property type="entry name" value="INNER MEMBRANE TRANSPORT PERMEASE"/>
    <property type="match status" value="1"/>
</dbReference>
<feature type="transmembrane region" description="Helical" evidence="9">
    <location>
        <begin position="34"/>
        <end position="56"/>
    </location>
</feature>
<organism evidence="11 12">
    <name type="scientific">Paenibacillus konkukensis</name>
    <dbReference type="NCBI Taxonomy" id="2020716"/>
    <lineage>
        <taxon>Bacteria</taxon>
        <taxon>Bacillati</taxon>
        <taxon>Bacillota</taxon>
        <taxon>Bacilli</taxon>
        <taxon>Bacillales</taxon>
        <taxon>Paenibacillaceae</taxon>
        <taxon>Paenibacillus</taxon>
    </lineage>
</organism>
<dbReference type="InterPro" id="IPR013525">
    <property type="entry name" value="ABC2_TM"/>
</dbReference>
<accession>A0ABY4RPM9</accession>
<evidence type="ECO:0000313" key="12">
    <source>
        <dbReference type="Proteomes" id="UP001057134"/>
    </source>
</evidence>
<evidence type="ECO:0000256" key="5">
    <source>
        <dbReference type="ARBA" id="ARBA00022519"/>
    </source>
</evidence>
<feature type="transmembrane region" description="Helical" evidence="9">
    <location>
        <begin position="172"/>
        <end position="194"/>
    </location>
</feature>
<reference evidence="11" key="1">
    <citation type="submission" date="2018-02" db="EMBL/GenBank/DDBJ databases">
        <authorList>
            <person name="Kim S.-K."/>
            <person name="Jung H.-I."/>
            <person name="Lee S.-W."/>
        </authorList>
    </citation>
    <scope>NUCLEOTIDE SEQUENCE</scope>
    <source>
        <strain evidence="11">SK3146</strain>
    </source>
</reference>
<keyword evidence="6 9" id="KW-0812">Transmembrane</keyword>
<dbReference type="PROSITE" id="PS51012">
    <property type="entry name" value="ABC_TM2"/>
    <property type="match status" value="1"/>
</dbReference>
<feature type="transmembrane region" description="Helical" evidence="9">
    <location>
        <begin position="104"/>
        <end position="129"/>
    </location>
</feature>
<dbReference type="PANTHER" id="PTHR30413:SF8">
    <property type="entry name" value="TRANSPORT PERMEASE PROTEIN"/>
    <property type="match status" value="1"/>
</dbReference>
<evidence type="ECO:0000259" key="10">
    <source>
        <dbReference type="PROSITE" id="PS51012"/>
    </source>
</evidence>
<keyword evidence="7 9" id="KW-1133">Transmembrane helix</keyword>
<proteinExistence type="inferred from homology"/>
<dbReference type="RefSeq" id="WP_249865921.1">
    <property type="nucleotide sequence ID" value="NZ_CP027059.1"/>
</dbReference>
<keyword evidence="8 9" id="KW-0472">Membrane</keyword>
<evidence type="ECO:0000256" key="8">
    <source>
        <dbReference type="ARBA" id="ARBA00023136"/>
    </source>
</evidence>
<feature type="transmembrane region" description="Helical" evidence="9">
    <location>
        <begin position="229"/>
        <end position="247"/>
    </location>
</feature>